<evidence type="ECO:0000313" key="5">
    <source>
        <dbReference type="EMBL" id="SEP39593.1"/>
    </source>
</evidence>
<dbReference type="SUPFAM" id="SSF46785">
    <property type="entry name" value="Winged helix' DNA-binding domain"/>
    <property type="match status" value="1"/>
</dbReference>
<accession>A0A1H8XIF5</accession>
<proteinExistence type="predicted"/>
<dbReference type="Proteomes" id="UP000198847">
    <property type="component" value="Unassembled WGS sequence"/>
</dbReference>
<keyword evidence="3" id="KW-0804">Transcription</keyword>
<keyword evidence="1" id="KW-0805">Transcription regulation</keyword>
<evidence type="ECO:0000256" key="2">
    <source>
        <dbReference type="ARBA" id="ARBA00023125"/>
    </source>
</evidence>
<dbReference type="STRING" id="112903.SAMN04490178_12440"/>
<feature type="domain" description="HTH hxlR-type" evidence="4">
    <location>
        <begin position="14"/>
        <end position="114"/>
    </location>
</feature>
<dbReference type="Pfam" id="PF01638">
    <property type="entry name" value="HxlR"/>
    <property type="match status" value="1"/>
</dbReference>
<dbReference type="PROSITE" id="PS51118">
    <property type="entry name" value="HTH_HXLR"/>
    <property type="match status" value="1"/>
</dbReference>
<keyword evidence="6" id="KW-1185">Reference proteome</keyword>
<dbReference type="RefSeq" id="WP_091750059.1">
    <property type="nucleotide sequence ID" value="NZ_FODY01000024.1"/>
</dbReference>
<name>A0A1H8XIF5_9FIRM</name>
<dbReference type="InterPro" id="IPR011991">
    <property type="entry name" value="ArsR-like_HTH"/>
</dbReference>
<dbReference type="GO" id="GO:0003677">
    <property type="term" value="F:DNA binding"/>
    <property type="evidence" value="ECO:0007669"/>
    <property type="project" value="UniProtKB-KW"/>
</dbReference>
<dbReference type="PANTHER" id="PTHR33204">
    <property type="entry name" value="TRANSCRIPTIONAL REGULATOR, MARR FAMILY"/>
    <property type="match status" value="1"/>
</dbReference>
<dbReference type="InterPro" id="IPR002577">
    <property type="entry name" value="HTH_HxlR"/>
</dbReference>
<evidence type="ECO:0000256" key="3">
    <source>
        <dbReference type="ARBA" id="ARBA00023163"/>
    </source>
</evidence>
<dbReference type="InterPro" id="IPR036390">
    <property type="entry name" value="WH_DNA-bd_sf"/>
</dbReference>
<dbReference type="PANTHER" id="PTHR33204:SF18">
    <property type="entry name" value="TRANSCRIPTIONAL REGULATORY PROTEIN"/>
    <property type="match status" value="1"/>
</dbReference>
<evidence type="ECO:0000313" key="6">
    <source>
        <dbReference type="Proteomes" id="UP000198847"/>
    </source>
</evidence>
<dbReference type="InterPro" id="IPR036388">
    <property type="entry name" value="WH-like_DNA-bd_sf"/>
</dbReference>
<dbReference type="CDD" id="cd00090">
    <property type="entry name" value="HTH_ARSR"/>
    <property type="match status" value="1"/>
</dbReference>
<dbReference type="OrthoDB" id="9791143at2"/>
<dbReference type="Gene3D" id="1.10.10.10">
    <property type="entry name" value="Winged helix-like DNA-binding domain superfamily/Winged helix DNA-binding domain"/>
    <property type="match status" value="1"/>
</dbReference>
<evidence type="ECO:0000256" key="1">
    <source>
        <dbReference type="ARBA" id="ARBA00023015"/>
    </source>
</evidence>
<gene>
    <name evidence="5" type="ORF">SAMN04490178_12440</name>
</gene>
<sequence>MEVEEALEQNLCDCPPELECSIEKALEVLGGKWTFLIIRDLFDGVKRFGELRKSLAGVSPKTLSVRLKDLEDRGIISRTAYPTIPPTVEYSLTEKGNSLRPIIKAMKLWGAKWG</sequence>
<reference evidence="5 6" key="1">
    <citation type="submission" date="2016-10" db="EMBL/GenBank/DDBJ databases">
        <authorList>
            <person name="de Groot N.N."/>
        </authorList>
    </citation>
    <scope>NUCLEOTIDE SEQUENCE [LARGE SCALE GENOMIC DNA]</scope>
    <source>
        <strain evidence="5 6">DSM 13305</strain>
    </source>
</reference>
<keyword evidence="2 5" id="KW-0238">DNA-binding</keyword>
<dbReference type="AlphaFoldDB" id="A0A1H8XIF5"/>
<evidence type="ECO:0000259" key="4">
    <source>
        <dbReference type="PROSITE" id="PS51118"/>
    </source>
</evidence>
<dbReference type="EMBL" id="FODY01000024">
    <property type="protein sequence ID" value="SEP39593.1"/>
    <property type="molecule type" value="Genomic_DNA"/>
</dbReference>
<organism evidence="5 6">
    <name type="scientific">Propionispora vibrioides</name>
    <dbReference type="NCBI Taxonomy" id="112903"/>
    <lineage>
        <taxon>Bacteria</taxon>
        <taxon>Bacillati</taxon>
        <taxon>Bacillota</taxon>
        <taxon>Negativicutes</taxon>
        <taxon>Selenomonadales</taxon>
        <taxon>Sporomusaceae</taxon>
        <taxon>Propionispora</taxon>
    </lineage>
</organism>
<protein>
    <submittedName>
        <fullName evidence="5">DNA-binding transcriptional regulator, HxlR family</fullName>
    </submittedName>
</protein>